<protein>
    <recommendedName>
        <fullName evidence="3">Primosomal protein</fullName>
    </recommendedName>
</protein>
<evidence type="ECO:0008006" key="3">
    <source>
        <dbReference type="Google" id="ProtNLM"/>
    </source>
</evidence>
<gene>
    <name evidence="1" type="ORF">CEY15_07040</name>
</gene>
<organism evidence="1 2">
    <name type="scientific">Dietzia natronolimnaea</name>
    <dbReference type="NCBI Taxonomy" id="161920"/>
    <lineage>
        <taxon>Bacteria</taxon>
        <taxon>Bacillati</taxon>
        <taxon>Actinomycetota</taxon>
        <taxon>Actinomycetes</taxon>
        <taxon>Mycobacteriales</taxon>
        <taxon>Dietziaceae</taxon>
        <taxon>Dietzia</taxon>
    </lineage>
</organism>
<dbReference type="AlphaFoldDB" id="A0A2A2WR04"/>
<evidence type="ECO:0000313" key="2">
    <source>
        <dbReference type="Proteomes" id="UP000218810"/>
    </source>
</evidence>
<dbReference type="Proteomes" id="UP000218810">
    <property type="component" value="Unassembled WGS sequence"/>
</dbReference>
<reference evidence="2" key="1">
    <citation type="submission" date="2017-09" db="EMBL/GenBank/DDBJ databases">
        <authorList>
            <person name="Zhang Y."/>
            <person name="Huang X."/>
            <person name="Liu J."/>
            <person name="Lu L."/>
            <person name="Peng K."/>
        </authorList>
    </citation>
    <scope>NUCLEOTIDE SEQUENCE [LARGE SCALE GENOMIC DNA]</scope>
    <source>
        <strain evidence="2">S-XJ-1</strain>
    </source>
</reference>
<dbReference type="EMBL" id="NTGA01000013">
    <property type="protein sequence ID" value="PAY23642.1"/>
    <property type="molecule type" value="Genomic_DNA"/>
</dbReference>
<accession>A0A2A2WR04</accession>
<proteinExistence type="predicted"/>
<evidence type="ECO:0000313" key="1">
    <source>
        <dbReference type="EMBL" id="PAY23642.1"/>
    </source>
</evidence>
<sequence length="410" mass="45002">MLTRMAKDIVPIELGLPEGDVTTLWAPSWREDNDDWEAFLGLDEDLYAFDSTAELLALVRSGAPHDLQDHPSWAEFAASDVLAFRAAEENCYDLVGVLELLGENPTESSVDEIDQAFAIARSIGEVCELDTVTKFFNGNPILAAVTRGMDEFYGRDGLKLWKSIRKTVAKGWDDVLDAIQDVMTTPEVRPNEVDRARADLDAAEAALPEPAPEPEAAPTGYPEGSLWETVGIDPVKIIFADQEYLSLRCYLGDRPVFLGDGDQAYVFTSPRGLARYLADNDDETLSHVATYERVKIAATDGSLDIHVTEDNTYVLAGLDRDIEVGPGMVDADQLGLAVELITDLATYVGDSGLEAAVTGRGTALRRFLHYVLNPDDTRLLEPSAPFDDEAGEWRDLVDDVERLMTTPDIA</sequence>
<dbReference type="OrthoDB" id="3350465at2"/>
<comment type="caution">
    <text evidence="1">The sequence shown here is derived from an EMBL/GenBank/DDBJ whole genome shotgun (WGS) entry which is preliminary data.</text>
</comment>
<name>A0A2A2WR04_9ACTN</name>
<keyword evidence="2" id="KW-1185">Reference proteome</keyword>